<dbReference type="Proteomes" id="UP000612585">
    <property type="component" value="Unassembled WGS sequence"/>
</dbReference>
<organism evidence="3 4">
    <name type="scientific">Virgisporangium aurantiacum</name>
    <dbReference type="NCBI Taxonomy" id="175570"/>
    <lineage>
        <taxon>Bacteria</taxon>
        <taxon>Bacillati</taxon>
        <taxon>Actinomycetota</taxon>
        <taxon>Actinomycetes</taxon>
        <taxon>Micromonosporales</taxon>
        <taxon>Micromonosporaceae</taxon>
        <taxon>Virgisporangium</taxon>
    </lineage>
</organism>
<dbReference type="PROSITE" id="PS51257">
    <property type="entry name" value="PROKAR_LIPOPROTEIN"/>
    <property type="match status" value="1"/>
</dbReference>
<proteinExistence type="predicted"/>
<feature type="region of interest" description="Disordered" evidence="1">
    <location>
        <begin position="121"/>
        <end position="141"/>
    </location>
</feature>
<sequence>MSGKLRPLAALAMVALMGAGCSNSPAETGTANDTATSRERAMKFAQCMRDNGVKDFPDPGPSGELTVDGVLNGTSLDPNTAVWKSAISACKDLEPPGFTGQKRSAEEQKAALRFAQCMRDNGVKDFPDPSPESPLIDTNRIPSAATKSGMDALNAAGEKCGEYSKAAGVKADGKGK</sequence>
<evidence type="ECO:0008006" key="5">
    <source>
        <dbReference type="Google" id="ProtNLM"/>
    </source>
</evidence>
<feature type="chain" id="PRO_5035285855" description="Lipoprotein" evidence="2">
    <location>
        <begin position="27"/>
        <end position="176"/>
    </location>
</feature>
<dbReference type="AlphaFoldDB" id="A0A8J4E4D6"/>
<dbReference type="EMBL" id="BOPG01000071">
    <property type="protein sequence ID" value="GIJ61840.1"/>
    <property type="molecule type" value="Genomic_DNA"/>
</dbReference>
<evidence type="ECO:0000256" key="1">
    <source>
        <dbReference type="SAM" id="MobiDB-lite"/>
    </source>
</evidence>
<reference evidence="3" key="1">
    <citation type="submission" date="2021-01" db="EMBL/GenBank/DDBJ databases">
        <title>Whole genome shotgun sequence of Virgisporangium aurantiacum NBRC 16421.</title>
        <authorList>
            <person name="Komaki H."/>
            <person name="Tamura T."/>
        </authorList>
    </citation>
    <scope>NUCLEOTIDE SEQUENCE</scope>
    <source>
        <strain evidence="3">NBRC 16421</strain>
    </source>
</reference>
<keyword evidence="4" id="KW-1185">Reference proteome</keyword>
<comment type="caution">
    <text evidence="3">The sequence shown here is derived from an EMBL/GenBank/DDBJ whole genome shotgun (WGS) entry which is preliminary data.</text>
</comment>
<name>A0A8J4E4D6_9ACTN</name>
<accession>A0A8J4E4D6</accession>
<keyword evidence="2" id="KW-0732">Signal</keyword>
<gene>
    <name evidence="3" type="ORF">Vau01_093560</name>
</gene>
<feature type="signal peptide" evidence="2">
    <location>
        <begin position="1"/>
        <end position="26"/>
    </location>
</feature>
<dbReference type="RefSeq" id="WP_204007057.1">
    <property type="nucleotide sequence ID" value="NZ_BOPG01000071.1"/>
</dbReference>
<evidence type="ECO:0000313" key="3">
    <source>
        <dbReference type="EMBL" id="GIJ61840.1"/>
    </source>
</evidence>
<evidence type="ECO:0000256" key="2">
    <source>
        <dbReference type="SAM" id="SignalP"/>
    </source>
</evidence>
<evidence type="ECO:0000313" key="4">
    <source>
        <dbReference type="Proteomes" id="UP000612585"/>
    </source>
</evidence>
<protein>
    <recommendedName>
        <fullName evidence="5">Lipoprotein</fullName>
    </recommendedName>
</protein>